<dbReference type="Gene3D" id="3.20.20.190">
    <property type="entry name" value="Phosphatidylinositol (PI) phosphodiesterase"/>
    <property type="match status" value="1"/>
</dbReference>
<dbReference type="SUPFAM" id="SSF51695">
    <property type="entry name" value="PLC-like phosphodiesterases"/>
    <property type="match status" value="1"/>
</dbReference>
<dbReference type="InterPro" id="IPR017946">
    <property type="entry name" value="PLC-like_Pdiesterase_TIM-brl"/>
</dbReference>
<dbReference type="PROSITE" id="PS51704">
    <property type="entry name" value="GP_PDE"/>
    <property type="match status" value="1"/>
</dbReference>
<evidence type="ECO:0000259" key="1">
    <source>
        <dbReference type="PROSITE" id="PS51704"/>
    </source>
</evidence>
<proteinExistence type="predicted"/>
<dbReference type="AlphaFoldDB" id="A0A3D8GU69"/>
<dbReference type="GO" id="GO:0006629">
    <property type="term" value="P:lipid metabolic process"/>
    <property type="evidence" value="ECO:0007669"/>
    <property type="project" value="InterPro"/>
</dbReference>
<dbReference type="EMBL" id="QNQT01000002">
    <property type="protein sequence ID" value="RDU37749.1"/>
    <property type="molecule type" value="Genomic_DNA"/>
</dbReference>
<dbReference type="Pfam" id="PF03009">
    <property type="entry name" value="GDPD"/>
    <property type="match status" value="1"/>
</dbReference>
<dbReference type="CDD" id="cd08563">
    <property type="entry name" value="GDPD_TtGDE_like"/>
    <property type="match status" value="1"/>
</dbReference>
<protein>
    <submittedName>
        <fullName evidence="2">Glycerophosphodiester phosphodiesterase</fullName>
    </submittedName>
</protein>
<sequence length="247" mass="27718">MGRTKIYAHRGSKGTHPENTLEAFKEAVRLGVDGIELDVHLSKDGKLVIIHDETVDRTTDGSGNVRDMTLDELKSLDAGSWFGWEFQGAAIPTLDEVLELLAGTGIMLNVEIKSDVIPYEGIEQKVLEALERHSYKEQAIISSFNHYSLKKVRKLDPYIETAILFMEVLHEPWAYAKTIGAFGLHVYLPVAYTEMARTATNLGVPVRVFTVNKEKNMRELIQLGVDTIMTDYPERALEIRNGRGGEE</sequence>
<name>A0A3D8GU69_9BACI</name>
<reference evidence="2 3" key="1">
    <citation type="submission" date="2018-07" db="EMBL/GenBank/DDBJ databases">
        <title>Bacillus sp. YLB-04 draft genome sequence.</title>
        <authorList>
            <person name="Yu L."/>
            <person name="Tang X."/>
        </authorList>
    </citation>
    <scope>NUCLEOTIDE SEQUENCE [LARGE SCALE GENOMIC DNA]</scope>
    <source>
        <strain evidence="2 3">YLB-04</strain>
    </source>
</reference>
<organism evidence="2 3">
    <name type="scientific">Neobacillus piezotolerans</name>
    <dbReference type="NCBI Taxonomy" id="2259171"/>
    <lineage>
        <taxon>Bacteria</taxon>
        <taxon>Bacillati</taxon>
        <taxon>Bacillota</taxon>
        <taxon>Bacilli</taxon>
        <taxon>Bacillales</taxon>
        <taxon>Bacillaceae</taxon>
        <taxon>Neobacillus</taxon>
    </lineage>
</organism>
<dbReference type="InterPro" id="IPR030395">
    <property type="entry name" value="GP_PDE_dom"/>
</dbReference>
<comment type="caution">
    <text evidence="2">The sequence shown here is derived from an EMBL/GenBank/DDBJ whole genome shotgun (WGS) entry which is preliminary data.</text>
</comment>
<dbReference type="PANTHER" id="PTHR46211">
    <property type="entry name" value="GLYCEROPHOSPHORYL DIESTER PHOSPHODIESTERASE"/>
    <property type="match status" value="1"/>
</dbReference>
<dbReference type="OrthoDB" id="384721at2"/>
<dbReference type="PROSITE" id="PS50007">
    <property type="entry name" value="PIPLC_X_DOMAIN"/>
    <property type="match status" value="1"/>
</dbReference>
<evidence type="ECO:0000313" key="3">
    <source>
        <dbReference type="Proteomes" id="UP000257144"/>
    </source>
</evidence>
<accession>A0A3D8GU69</accession>
<dbReference type="RefSeq" id="WP_115451420.1">
    <property type="nucleotide sequence ID" value="NZ_QNQT01000002.1"/>
</dbReference>
<feature type="domain" description="GP-PDE" evidence="1">
    <location>
        <begin position="4"/>
        <end position="240"/>
    </location>
</feature>
<dbReference type="GO" id="GO:0008081">
    <property type="term" value="F:phosphoric diester hydrolase activity"/>
    <property type="evidence" value="ECO:0007669"/>
    <property type="project" value="InterPro"/>
</dbReference>
<keyword evidence="3" id="KW-1185">Reference proteome</keyword>
<dbReference type="PANTHER" id="PTHR46211:SF1">
    <property type="entry name" value="GLYCEROPHOSPHODIESTER PHOSPHODIESTERASE, CYTOPLASMIC"/>
    <property type="match status" value="1"/>
</dbReference>
<dbReference type="Proteomes" id="UP000257144">
    <property type="component" value="Unassembled WGS sequence"/>
</dbReference>
<gene>
    <name evidence="2" type="ORF">DRW41_07950</name>
</gene>
<evidence type="ECO:0000313" key="2">
    <source>
        <dbReference type="EMBL" id="RDU37749.1"/>
    </source>
</evidence>